<dbReference type="AlphaFoldDB" id="A0A2N5VGG2"/>
<evidence type="ECO:0000313" key="1">
    <source>
        <dbReference type="EMBL" id="PLW49074.1"/>
    </source>
</evidence>
<keyword evidence="2" id="KW-1185">Reference proteome</keyword>
<protein>
    <submittedName>
        <fullName evidence="1">Uncharacterized protein</fullName>
    </submittedName>
</protein>
<reference evidence="1 2" key="1">
    <citation type="submission" date="2017-11" db="EMBL/GenBank/DDBJ databases">
        <title>De novo assembly and phasing of dikaryotic genomes from two isolates of Puccinia coronata f. sp. avenae, the causal agent of oat crown rust.</title>
        <authorList>
            <person name="Miller M.E."/>
            <person name="Zhang Y."/>
            <person name="Omidvar V."/>
            <person name="Sperschneider J."/>
            <person name="Schwessinger B."/>
            <person name="Raley C."/>
            <person name="Palmer J.M."/>
            <person name="Garnica D."/>
            <person name="Upadhyaya N."/>
            <person name="Rathjen J."/>
            <person name="Taylor J.M."/>
            <person name="Park R.F."/>
            <person name="Dodds P.N."/>
            <person name="Hirsch C.D."/>
            <person name="Kianian S.F."/>
            <person name="Figueroa M."/>
        </authorList>
    </citation>
    <scope>NUCLEOTIDE SEQUENCE [LARGE SCALE GENOMIC DNA]</scope>
    <source>
        <strain evidence="1">12NC29</strain>
    </source>
</reference>
<dbReference type="EMBL" id="PGCJ01000098">
    <property type="protein sequence ID" value="PLW49074.1"/>
    <property type="molecule type" value="Genomic_DNA"/>
</dbReference>
<sequence>MKLPGSGSAHCYARLNYNAAVDERRASRSVGYAEVSPGGNLRPEAKGPVSNTDAPGFLRIIRMSTTAAMQTTQFLSMCFEKEPGWELAHPEKLLKLAMIWARLVNFSDNWCWSELRPPSCASFDRPSRSSHEELLLGSVLSKLRQIQALKF</sequence>
<dbReference type="Proteomes" id="UP000235388">
    <property type="component" value="Unassembled WGS sequence"/>
</dbReference>
<comment type="caution">
    <text evidence="1">The sequence shown here is derived from an EMBL/GenBank/DDBJ whole genome shotgun (WGS) entry which is preliminary data.</text>
</comment>
<accession>A0A2N5VGG2</accession>
<proteinExistence type="predicted"/>
<organism evidence="1 2">
    <name type="scientific">Puccinia coronata f. sp. avenae</name>
    <dbReference type="NCBI Taxonomy" id="200324"/>
    <lineage>
        <taxon>Eukaryota</taxon>
        <taxon>Fungi</taxon>
        <taxon>Dikarya</taxon>
        <taxon>Basidiomycota</taxon>
        <taxon>Pucciniomycotina</taxon>
        <taxon>Pucciniomycetes</taxon>
        <taxon>Pucciniales</taxon>
        <taxon>Pucciniaceae</taxon>
        <taxon>Puccinia</taxon>
    </lineage>
</organism>
<gene>
    <name evidence="1" type="ORF">PCANC_12136</name>
</gene>
<evidence type="ECO:0000313" key="2">
    <source>
        <dbReference type="Proteomes" id="UP000235388"/>
    </source>
</evidence>
<name>A0A2N5VGG2_9BASI</name>